<sequence>MPRRPYLRGPSLLAVLLAVPLYAQTHRVAAPERVTRAVAVYEWTGDLAKPTAARLVPVSLFIDGHLEDAGVYLTRPLPFALQTGTVYSVEEAGRSEGTVGLDYARDVVTRRSATDDNPVSAWFGYGSFVPTPAEPKAPALHASAHPVPVVSSSDPDRPHFVTRSSSGSTPASTGSDTSKPAEDDPDRPHMKRRTDSTSDTPATTSTGNVPADDPDRPTLRHRDPKQDAQRRKADSGSSVTGMNTSLNDDPNRPTMRRGKPAGITPPAELNNLPPNLHQVAAVSDAANREPHLFTREWTAPTERAETTLQFEALAQPRLAAYIETNHLSLPAPPAVPAAAPKLSPKKNPRRSVAKPSTPQPPPPIALSSEQLTPYTLSYDGLPTFVYTAEATLATGGPVYLTLVAQRLPSGDLQIALSSVTDAGHLDRTPWMRLVDAVDPDAGHRASLLFELRAQSTRQFALYRLTSAEAEQQFVSGVIQ</sequence>
<evidence type="ECO:0000313" key="4">
    <source>
        <dbReference type="Proteomes" id="UP000584867"/>
    </source>
</evidence>
<evidence type="ECO:0000256" key="2">
    <source>
        <dbReference type="SAM" id="SignalP"/>
    </source>
</evidence>
<keyword evidence="2" id="KW-0732">Signal</keyword>
<protein>
    <submittedName>
        <fullName evidence="3">Uncharacterized protein</fullName>
    </submittedName>
</protein>
<gene>
    <name evidence="3" type="ORF">HDF15_001720</name>
</gene>
<feature type="compositionally biased region" description="Low complexity" evidence="1">
    <location>
        <begin position="162"/>
        <end position="178"/>
    </location>
</feature>
<feature type="region of interest" description="Disordered" evidence="1">
    <location>
        <begin position="332"/>
        <end position="368"/>
    </location>
</feature>
<feature type="region of interest" description="Disordered" evidence="1">
    <location>
        <begin position="137"/>
        <end position="273"/>
    </location>
</feature>
<name>A0A7W8E8G6_9BACT</name>
<comment type="caution">
    <text evidence="3">The sequence shown here is derived from an EMBL/GenBank/DDBJ whole genome shotgun (WGS) entry which is preliminary data.</text>
</comment>
<feature type="compositionally biased region" description="Polar residues" evidence="1">
    <location>
        <begin position="235"/>
        <end position="248"/>
    </location>
</feature>
<feature type="compositionally biased region" description="Basic residues" evidence="1">
    <location>
        <begin position="343"/>
        <end position="352"/>
    </location>
</feature>
<dbReference type="AlphaFoldDB" id="A0A7W8E8G6"/>
<evidence type="ECO:0000313" key="3">
    <source>
        <dbReference type="EMBL" id="MBB5063378.1"/>
    </source>
</evidence>
<reference evidence="3 4" key="1">
    <citation type="submission" date="2020-08" db="EMBL/GenBank/DDBJ databases">
        <title>Genomic Encyclopedia of Type Strains, Phase IV (KMG-V): Genome sequencing to study the core and pangenomes of soil and plant-associated prokaryotes.</title>
        <authorList>
            <person name="Whitman W."/>
        </authorList>
    </citation>
    <scope>NUCLEOTIDE SEQUENCE [LARGE SCALE GENOMIC DNA]</scope>
    <source>
        <strain evidence="3 4">X5P3</strain>
    </source>
</reference>
<dbReference type="RefSeq" id="WP_184254517.1">
    <property type="nucleotide sequence ID" value="NZ_JACHIO010000006.1"/>
</dbReference>
<feature type="compositionally biased region" description="Basic and acidic residues" evidence="1">
    <location>
        <begin position="179"/>
        <end position="196"/>
    </location>
</feature>
<evidence type="ECO:0000256" key="1">
    <source>
        <dbReference type="SAM" id="MobiDB-lite"/>
    </source>
</evidence>
<feature type="compositionally biased region" description="Low complexity" evidence="1">
    <location>
        <begin position="197"/>
        <end position="206"/>
    </location>
</feature>
<dbReference type="EMBL" id="JACHIO010000006">
    <property type="protein sequence ID" value="MBB5063378.1"/>
    <property type="molecule type" value="Genomic_DNA"/>
</dbReference>
<accession>A0A7W8E8G6</accession>
<dbReference type="Proteomes" id="UP000584867">
    <property type="component" value="Unassembled WGS sequence"/>
</dbReference>
<feature type="chain" id="PRO_5031518951" evidence="2">
    <location>
        <begin position="24"/>
        <end position="479"/>
    </location>
</feature>
<feature type="compositionally biased region" description="Basic and acidic residues" evidence="1">
    <location>
        <begin position="213"/>
        <end position="234"/>
    </location>
</feature>
<proteinExistence type="predicted"/>
<organism evidence="3 4">
    <name type="scientific">Granulicella mallensis</name>
    <dbReference type="NCBI Taxonomy" id="940614"/>
    <lineage>
        <taxon>Bacteria</taxon>
        <taxon>Pseudomonadati</taxon>
        <taxon>Acidobacteriota</taxon>
        <taxon>Terriglobia</taxon>
        <taxon>Terriglobales</taxon>
        <taxon>Acidobacteriaceae</taxon>
        <taxon>Granulicella</taxon>
    </lineage>
</organism>
<feature type="signal peptide" evidence="2">
    <location>
        <begin position="1"/>
        <end position="23"/>
    </location>
</feature>